<evidence type="ECO:0000259" key="2">
    <source>
        <dbReference type="PROSITE" id="PS51819"/>
    </source>
</evidence>
<dbReference type="GeneID" id="68840865"/>
<reference evidence="3 4" key="1">
    <citation type="submission" date="2016-10" db="EMBL/GenBank/DDBJ databases">
        <title>Chromobacterium muskegensis sp. nov., an insecticidal bacterium isolated from Sphagnum bogs.</title>
        <authorList>
            <person name="Sparks M.E."/>
            <person name="Blackburn M.B."/>
            <person name="Gundersen-Rindal D.E."/>
            <person name="Mitchell A."/>
            <person name="Farrar R."/>
            <person name="Kuhar D."/>
        </authorList>
    </citation>
    <scope>NUCLEOTIDE SEQUENCE [LARGE SCALE GENOMIC DNA]</scope>
    <source>
        <strain evidence="3 4">21-1</strain>
    </source>
</reference>
<dbReference type="PANTHER" id="PTHR43048:SF3">
    <property type="entry name" value="METHYLMALONYL-COA EPIMERASE, MITOCHONDRIAL"/>
    <property type="match status" value="1"/>
</dbReference>
<sequence>MTIEVQALHHVGFSVPKHQVAALQAFYGQLFGLEADPSRRRIPGVPGCFLDLPGATQLHIMGKDGVSPYAQGEGQDPVSNHVALTVASLERAAAELKEKGIAFFSQRGEAADKLEQLFVRDPAGNLLELRQATA</sequence>
<evidence type="ECO:0000313" key="3">
    <source>
        <dbReference type="EMBL" id="AOZ49690.1"/>
    </source>
</evidence>
<dbReference type="GO" id="GO:0046872">
    <property type="term" value="F:metal ion binding"/>
    <property type="evidence" value="ECO:0007669"/>
    <property type="project" value="UniProtKB-KW"/>
</dbReference>
<dbReference type="InterPro" id="IPR051785">
    <property type="entry name" value="MMCE/EMCE_epimerase"/>
</dbReference>
<accession>A0A1D9LEM9</accession>
<dbReference type="Gene3D" id="3.10.180.10">
    <property type="entry name" value="2,3-Dihydroxybiphenyl 1,2-Dioxygenase, domain 1"/>
    <property type="match status" value="1"/>
</dbReference>
<dbReference type="KEGG" id="cvc:BKX93_06540"/>
<dbReference type="Pfam" id="PF13669">
    <property type="entry name" value="Glyoxalase_4"/>
    <property type="match status" value="1"/>
</dbReference>
<dbReference type="InterPro" id="IPR037523">
    <property type="entry name" value="VOC_core"/>
</dbReference>
<gene>
    <name evidence="3" type="ORF">BKX93_06540</name>
</gene>
<dbReference type="SUPFAM" id="SSF54593">
    <property type="entry name" value="Glyoxalase/Bleomycin resistance protein/Dihydroxybiphenyl dioxygenase"/>
    <property type="match status" value="1"/>
</dbReference>
<keyword evidence="1" id="KW-0479">Metal-binding</keyword>
<dbReference type="PANTHER" id="PTHR43048">
    <property type="entry name" value="METHYLMALONYL-COA EPIMERASE"/>
    <property type="match status" value="1"/>
</dbReference>
<dbReference type="EMBL" id="CP017707">
    <property type="protein sequence ID" value="AOZ49690.1"/>
    <property type="molecule type" value="Genomic_DNA"/>
</dbReference>
<dbReference type="STRING" id="1108595.BKX93_06540"/>
<dbReference type="RefSeq" id="WP_070979231.1">
    <property type="nucleotide sequence ID" value="NZ_CP017707.1"/>
</dbReference>
<evidence type="ECO:0000313" key="4">
    <source>
        <dbReference type="Proteomes" id="UP000178776"/>
    </source>
</evidence>
<evidence type="ECO:0000256" key="1">
    <source>
        <dbReference type="ARBA" id="ARBA00022723"/>
    </source>
</evidence>
<name>A0A1D9LEM9_9NEIS</name>
<dbReference type="PROSITE" id="PS51819">
    <property type="entry name" value="VOC"/>
    <property type="match status" value="1"/>
</dbReference>
<dbReference type="GO" id="GO:0046491">
    <property type="term" value="P:L-methylmalonyl-CoA metabolic process"/>
    <property type="evidence" value="ECO:0007669"/>
    <property type="project" value="TreeGrafter"/>
</dbReference>
<feature type="domain" description="VOC" evidence="2">
    <location>
        <begin position="7"/>
        <end position="132"/>
    </location>
</feature>
<proteinExistence type="predicted"/>
<protein>
    <submittedName>
        <fullName evidence="3">Glyoxalase</fullName>
    </submittedName>
</protein>
<dbReference type="Proteomes" id="UP000178776">
    <property type="component" value="Chromosome"/>
</dbReference>
<organism evidence="3 4">
    <name type="scientific">Chromobacterium vaccinii</name>
    <dbReference type="NCBI Taxonomy" id="1108595"/>
    <lineage>
        <taxon>Bacteria</taxon>
        <taxon>Pseudomonadati</taxon>
        <taxon>Pseudomonadota</taxon>
        <taxon>Betaproteobacteria</taxon>
        <taxon>Neisseriales</taxon>
        <taxon>Chromobacteriaceae</taxon>
        <taxon>Chromobacterium</taxon>
    </lineage>
</organism>
<dbReference type="AlphaFoldDB" id="A0A1D9LEM9"/>
<dbReference type="InterPro" id="IPR029068">
    <property type="entry name" value="Glyas_Bleomycin-R_OHBP_Dase"/>
</dbReference>
<dbReference type="GO" id="GO:0004493">
    <property type="term" value="F:methylmalonyl-CoA epimerase activity"/>
    <property type="evidence" value="ECO:0007669"/>
    <property type="project" value="TreeGrafter"/>
</dbReference>